<accession>A0A699XDG3</accession>
<reference evidence="1" key="1">
    <citation type="journal article" date="2019" name="Sci. Rep.">
        <title>Draft genome of Tanacetum cinerariifolium, the natural source of mosquito coil.</title>
        <authorList>
            <person name="Yamashiro T."/>
            <person name="Shiraishi A."/>
            <person name="Satake H."/>
            <person name="Nakayama K."/>
        </authorList>
    </citation>
    <scope>NUCLEOTIDE SEQUENCE</scope>
</reference>
<proteinExistence type="predicted"/>
<comment type="caution">
    <text evidence="1">The sequence shown here is derived from an EMBL/GenBank/DDBJ whole genome shotgun (WGS) entry which is preliminary data.</text>
</comment>
<dbReference type="EMBL" id="BKCJ011846592">
    <property type="protein sequence ID" value="GFD57925.1"/>
    <property type="molecule type" value="Genomic_DNA"/>
</dbReference>
<sequence>KVKVLKLRRLQKFGTSQRIDTSDDTMMEDVSNQGRMIAYMDVDADVVLEEVKEVAVDAKADQEEAKVNESVVIQGRTAES</sequence>
<feature type="non-terminal residue" evidence="1">
    <location>
        <position position="1"/>
    </location>
</feature>
<dbReference type="AlphaFoldDB" id="A0A699XDG3"/>
<gene>
    <name evidence="1" type="ORF">Tci_929894</name>
</gene>
<protein>
    <submittedName>
        <fullName evidence="1">Uncharacterized protein</fullName>
    </submittedName>
</protein>
<name>A0A699XDG3_TANCI</name>
<evidence type="ECO:0000313" key="1">
    <source>
        <dbReference type="EMBL" id="GFD57925.1"/>
    </source>
</evidence>
<organism evidence="1">
    <name type="scientific">Tanacetum cinerariifolium</name>
    <name type="common">Dalmatian daisy</name>
    <name type="synonym">Chrysanthemum cinerariifolium</name>
    <dbReference type="NCBI Taxonomy" id="118510"/>
    <lineage>
        <taxon>Eukaryota</taxon>
        <taxon>Viridiplantae</taxon>
        <taxon>Streptophyta</taxon>
        <taxon>Embryophyta</taxon>
        <taxon>Tracheophyta</taxon>
        <taxon>Spermatophyta</taxon>
        <taxon>Magnoliopsida</taxon>
        <taxon>eudicotyledons</taxon>
        <taxon>Gunneridae</taxon>
        <taxon>Pentapetalae</taxon>
        <taxon>asterids</taxon>
        <taxon>campanulids</taxon>
        <taxon>Asterales</taxon>
        <taxon>Asteraceae</taxon>
        <taxon>Asteroideae</taxon>
        <taxon>Anthemideae</taxon>
        <taxon>Anthemidinae</taxon>
        <taxon>Tanacetum</taxon>
    </lineage>
</organism>